<feature type="chain" id="PRO_5003629225" description="TPM domain-containing protein" evidence="2">
    <location>
        <begin position="29"/>
        <end position="260"/>
    </location>
</feature>
<dbReference type="KEGG" id="phm:PSMK_24130"/>
<feature type="region of interest" description="Disordered" evidence="1">
    <location>
        <begin position="189"/>
        <end position="234"/>
    </location>
</feature>
<organism evidence="3 4">
    <name type="scientific">Phycisphaera mikurensis (strain NBRC 102666 / KCTC 22515 / FYK2301M01)</name>
    <dbReference type="NCBI Taxonomy" id="1142394"/>
    <lineage>
        <taxon>Bacteria</taxon>
        <taxon>Pseudomonadati</taxon>
        <taxon>Planctomycetota</taxon>
        <taxon>Phycisphaerae</taxon>
        <taxon>Phycisphaerales</taxon>
        <taxon>Phycisphaeraceae</taxon>
        <taxon>Phycisphaera</taxon>
    </lineage>
</organism>
<evidence type="ECO:0000256" key="1">
    <source>
        <dbReference type="SAM" id="MobiDB-lite"/>
    </source>
</evidence>
<dbReference type="RefSeq" id="WP_014437785.1">
    <property type="nucleotide sequence ID" value="NC_017080.1"/>
</dbReference>
<dbReference type="HOGENOM" id="CLU_1068996_0_0_0"/>
<name>I0IH34_PHYMF</name>
<evidence type="ECO:0000313" key="3">
    <source>
        <dbReference type="EMBL" id="BAM04572.1"/>
    </source>
</evidence>
<keyword evidence="2" id="KW-0732">Signal</keyword>
<reference evidence="3 4" key="1">
    <citation type="submission" date="2012-02" db="EMBL/GenBank/DDBJ databases">
        <title>Complete genome sequence of Phycisphaera mikurensis NBRC 102666.</title>
        <authorList>
            <person name="Ankai A."/>
            <person name="Hosoyama A."/>
            <person name="Terui Y."/>
            <person name="Sekine M."/>
            <person name="Fukai R."/>
            <person name="Kato Y."/>
            <person name="Nakamura S."/>
            <person name="Yamada-Narita S."/>
            <person name="Kawakoshi A."/>
            <person name="Fukunaga Y."/>
            <person name="Yamazaki S."/>
            <person name="Fujita N."/>
        </authorList>
    </citation>
    <scope>NUCLEOTIDE SEQUENCE [LARGE SCALE GENOMIC DNA]</scope>
    <source>
        <strain evidence="4">NBRC 102666 / KCTC 22515 / FYK2301M01</strain>
    </source>
</reference>
<dbReference type="EMBL" id="AP012338">
    <property type="protein sequence ID" value="BAM04572.1"/>
    <property type="molecule type" value="Genomic_DNA"/>
</dbReference>
<evidence type="ECO:0000313" key="4">
    <source>
        <dbReference type="Proteomes" id="UP000007881"/>
    </source>
</evidence>
<dbReference type="AlphaFoldDB" id="I0IH34"/>
<proteinExistence type="predicted"/>
<feature type="signal peptide" evidence="2">
    <location>
        <begin position="1"/>
        <end position="28"/>
    </location>
</feature>
<sequence length="260" mass="27708">MRRSPLLVVPALCSAFAAAALSPLPASARPAERAGPAERQAAVAERIPAVAEALAACEAGAWKSIAWETDPAAAAAEAQAQGRPLLVFVYKTVEGERPAAGELEGEGLTCLGARITRGAVFGDAEVRALIAERFVPLQVDVAAGGLGEALRGLAAVERLHERSRGGTDRGFSATLVLSPDGERVLATSLRRDAERGQRQARQDRPRAHDRAARPAGGGERRAEGRRGRLLERLEASTPAAYLQLLRDALEERPERRPRER</sequence>
<dbReference type="Gene3D" id="3.40.30.10">
    <property type="entry name" value="Glutaredoxin"/>
    <property type="match status" value="1"/>
</dbReference>
<gene>
    <name evidence="3" type="ordered locus">PSMK_24130</name>
</gene>
<keyword evidence="4" id="KW-1185">Reference proteome</keyword>
<evidence type="ECO:0008006" key="5">
    <source>
        <dbReference type="Google" id="ProtNLM"/>
    </source>
</evidence>
<evidence type="ECO:0000256" key="2">
    <source>
        <dbReference type="SAM" id="SignalP"/>
    </source>
</evidence>
<dbReference type="Proteomes" id="UP000007881">
    <property type="component" value="Chromosome"/>
</dbReference>
<protein>
    <recommendedName>
        <fullName evidence="5">TPM domain-containing protein</fullName>
    </recommendedName>
</protein>
<accession>I0IH34</accession>